<comment type="catalytic activity">
    <reaction evidence="9">
        <text>(sulfur carrier)-H + L-cysteine = (sulfur carrier)-SH + L-alanine</text>
        <dbReference type="Rhea" id="RHEA:43892"/>
        <dbReference type="Rhea" id="RHEA-COMP:14737"/>
        <dbReference type="Rhea" id="RHEA-COMP:14739"/>
        <dbReference type="ChEBI" id="CHEBI:29917"/>
        <dbReference type="ChEBI" id="CHEBI:35235"/>
        <dbReference type="ChEBI" id="CHEBI:57972"/>
        <dbReference type="ChEBI" id="CHEBI:64428"/>
        <dbReference type="EC" id="2.8.1.7"/>
    </reaction>
</comment>
<dbReference type="Pfam" id="PF00266">
    <property type="entry name" value="Aminotran_5"/>
    <property type="match status" value="1"/>
</dbReference>
<evidence type="ECO:0000256" key="5">
    <source>
        <dbReference type="ARBA" id="ARBA00022723"/>
    </source>
</evidence>
<dbReference type="SUPFAM" id="SSF53383">
    <property type="entry name" value="PLP-dependent transferases"/>
    <property type="match status" value="1"/>
</dbReference>
<comment type="caution">
    <text evidence="12">The sequence shown here is derived from an EMBL/GenBank/DDBJ whole genome shotgun (WGS) entry which is preliminary data.</text>
</comment>
<keyword evidence="7" id="KW-0408">Iron</keyword>
<keyword evidence="6" id="KW-0663">Pyridoxal phosphate</keyword>
<keyword evidence="5" id="KW-0479">Metal-binding</keyword>
<protein>
    <recommendedName>
        <fullName evidence="3">cysteine desulfurase</fullName>
        <ecNumber evidence="3">2.8.1.7</ecNumber>
    </recommendedName>
</protein>
<comment type="cofactor">
    <cofactor evidence="1 10">
        <name>pyridoxal 5'-phosphate</name>
        <dbReference type="ChEBI" id="CHEBI:597326"/>
    </cofactor>
</comment>
<evidence type="ECO:0000256" key="6">
    <source>
        <dbReference type="ARBA" id="ARBA00022898"/>
    </source>
</evidence>
<dbReference type="GO" id="GO:0051536">
    <property type="term" value="F:iron-sulfur cluster binding"/>
    <property type="evidence" value="ECO:0007669"/>
    <property type="project" value="UniProtKB-KW"/>
</dbReference>
<evidence type="ECO:0000313" key="12">
    <source>
        <dbReference type="EMBL" id="HIS75450.1"/>
    </source>
</evidence>
<dbReference type="Gene3D" id="3.90.1150.10">
    <property type="entry name" value="Aspartate Aminotransferase, domain 1"/>
    <property type="match status" value="1"/>
</dbReference>
<dbReference type="PIRSF" id="PIRSF005572">
    <property type="entry name" value="NifS"/>
    <property type="match status" value="1"/>
</dbReference>
<evidence type="ECO:0000256" key="4">
    <source>
        <dbReference type="ARBA" id="ARBA00022679"/>
    </source>
</evidence>
<dbReference type="InterPro" id="IPR015421">
    <property type="entry name" value="PyrdxlP-dep_Trfase_major"/>
</dbReference>
<dbReference type="InterPro" id="IPR000192">
    <property type="entry name" value="Aminotrans_V_dom"/>
</dbReference>
<organism evidence="12 13">
    <name type="scientific">Candidatus Merdivicinus excrementipullorum</name>
    <dbReference type="NCBI Taxonomy" id="2840867"/>
    <lineage>
        <taxon>Bacteria</taxon>
        <taxon>Bacillati</taxon>
        <taxon>Bacillota</taxon>
        <taxon>Clostridia</taxon>
        <taxon>Eubacteriales</taxon>
        <taxon>Oscillospiraceae</taxon>
        <taxon>Oscillospiraceae incertae sedis</taxon>
        <taxon>Candidatus Merdivicinus</taxon>
    </lineage>
</organism>
<dbReference type="Gene3D" id="3.40.640.10">
    <property type="entry name" value="Type I PLP-dependent aspartate aminotransferase-like (Major domain)"/>
    <property type="match status" value="1"/>
</dbReference>
<keyword evidence="4" id="KW-0808">Transferase</keyword>
<dbReference type="EC" id="2.8.1.7" evidence="3"/>
<dbReference type="PANTHER" id="PTHR11601">
    <property type="entry name" value="CYSTEINE DESULFURYLASE FAMILY MEMBER"/>
    <property type="match status" value="1"/>
</dbReference>
<sequence length="380" mass="40989">MEIYLDNCATTRVCHEAAAACLRVMTEDYGNPSSLHKKGMEAENILTSARRTIGKMLGCDGDCVIFTGSATESNNLAILGAAAANPRGGKTIVTTTVEHPSVAKTVEYLEEQGYTVRRVAPKPDGNFDPQDFLDAVDADTLLLTFMMVNNEMGTVLPYQAVIPALKKKYPRLMIHMDVVQGFAKYPLSVKRLDVDLLTFSGHKLYAPKGIGALYVKKGVRLKPVIHGGGQEKGLRSGTHAVQLAAGLQEALELCAKNREAFQAHYAALNQRLREGAAKLENVLVNSPENGAPHLVNLSVMGVPSEIMLHFLETKGIYVSSGSACAKGAKSSVLAAYGLPDERIKSALRVSFSKDNTPEDIDALLEALSEGISKYRRIASL</sequence>
<dbReference type="GO" id="GO:0031071">
    <property type="term" value="F:cysteine desulfurase activity"/>
    <property type="evidence" value="ECO:0007669"/>
    <property type="project" value="UniProtKB-EC"/>
</dbReference>
<evidence type="ECO:0000256" key="10">
    <source>
        <dbReference type="RuleBase" id="RU004504"/>
    </source>
</evidence>
<evidence type="ECO:0000259" key="11">
    <source>
        <dbReference type="Pfam" id="PF00266"/>
    </source>
</evidence>
<evidence type="ECO:0000256" key="9">
    <source>
        <dbReference type="ARBA" id="ARBA00050776"/>
    </source>
</evidence>
<evidence type="ECO:0000256" key="1">
    <source>
        <dbReference type="ARBA" id="ARBA00001933"/>
    </source>
</evidence>
<dbReference type="GO" id="GO:0046872">
    <property type="term" value="F:metal ion binding"/>
    <property type="evidence" value="ECO:0007669"/>
    <property type="project" value="UniProtKB-KW"/>
</dbReference>
<comment type="similarity">
    <text evidence="2">Belongs to the class-V pyridoxal-phosphate-dependent aminotransferase family. NifS/IscS subfamily.</text>
</comment>
<dbReference type="EMBL" id="DVJP01000015">
    <property type="protein sequence ID" value="HIS75450.1"/>
    <property type="molecule type" value="Genomic_DNA"/>
</dbReference>
<proteinExistence type="inferred from homology"/>
<evidence type="ECO:0000256" key="8">
    <source>
        <dbReference type="ARBA" id="ARBA00023014"/>
    </source>
</evidence>
<dbReference type="Gene3D" id="1.10.260.50">
    <property type="match status" value="1"/>
</dbReference>
<accession>A0A9D1FLK8</accession>
<evidence type="ECO:0000256" key="2">
    <source>
        <dbReference type="ARBA" id="ARBA00006490"/>
    </source>
</evidence>
<dbReference type="InterPro" id="IPR020578">
    <property type="entry name" value="Aminotrans_V_PyrdxlP_BS"/>
</dbReference>
<dbReference type="PROSITE" id="PS00595">
    <property type="entry name" value="AA_TRANSFER_CLASS_5"/>
    <property type="match status" value="1"/>
</dbReference>
<dbReference type="Proteomes" id="UP000824002">
    <property type="component" value="Unassembled WGS sequence"/>
</dbReference>
<feature type="domain" description="Aminotransferase class V" evidence="11">
    <location>
        <begin position="3"/>
        <end position="363"/>
    </location>
</feature>
<dbReference type="AlphaFoldDB" id="A0A9D1FLK8"/>
<reference evidence="12" key="2">
    <citation type="journal article" date="2021" name="PeerJ">
        <title>Extensive microbial diversity within the chicken gut microbiome revealed by metagenomics and culture.</title>
        <authorList>
            <person name="Gilroy R."/>
            <person name="Ravi A."/>
            <person name="Getino M."/>
            <person name="Pursley I."/>
            <person name="Horton D.L."/>
            <person name="Alikhan N.F."/>
            <person name="Baker D."/>
            <person name="Gharbi K."/>
            <person name="Hall N."/>
            <person name="Watson M."/>
            <person name="Adriaenssens E.M."/>
            <person name="Foster-Nyarko E."/>
            <person name="Jarju S."/>
            <person name="Secka A."/>
            <person name="Antonio M."/>
            <person name="Oren A."/>
            <person name="Chaudhuri R.R."/>
            <person name="La Ragione R."/>
            <person name="Hildebrand F."/>
            <person name="Pallen M.J."/>
        </authorList>
    </citation>
    <scope>NUCLEOTIDE SEQUENCE</scope>
    <source>
        <strain evidence="12">CHK199-13235</strain>
    </source>
</reference>
<dbReference type="InterPro" id="IPR016454">
    <property type="entry name" value="Cysteine_dSase"/>
</dbReference>
<evidence type="ECO:0000256" key="7">
    <source>
        <dbReference type="ARBA" id="ARBA00023004"/>
    </source>
</evidence>
<reference evidence="12" key="1">
    <citation type="submission" date="2020-10" db="EMBL/GenBank/DDBJ databases">
        <authorList>
            <person name="Gilroy R."/>
        </authorList>
    </citation>
    <scope>NUCLEOTIDE SEQUENCE</scope>
    <source>
        <strain evidence="12">CHK199-13235</strain>
    </source>
</reference>
<name>A0A9D1FLK8_9FIRM</name>
<gene>
    <name evidence="12" type="ORF">IAB51_01440</name>
</gene>
<dbReference type="PANTHER" id="PTHR11601:SF34">
    <property type="entry name" value="CYSTEINE DESULFURASE"/>
    <property type="match status" value="1"/>
</dbReference>
<keyword evidence="8" id="KW-0411">Iron-sulfur</keyword>
<evidence type="ECO:0000313" key="13">
    <source>
        <dbReference type="Proteomes" id="UP000824002"/>
    </source>
</evidence>
<dbReference type="InterPro" id="IPR015422">
    <property type="entry name" value="PyrdxlP-dep_Trfase_small"/>
</dbReference>
<dbReference type="InterPro" id="IPR015424">
    <property type="entry name" value="PyrdxlP-dep_Trfase"/>
</dbReference>
<evidence type="ECO:0000256" key="3">
    <source>
        <dbReference type="ARBA" id="ARBA00012239"/>
    </source>
</evidence>